<dbReference type="EMBL" id="AYYK01000017">
    <property type="protein sequence ID" value="KRM78431.1"/>
    <property type="molecule type" value="Genomic_DNA"/>
</dbReference>
<dbReference type="UniPathway" id="UPA00074">
    <property type="reaction ID" value="UER00128"/>
</dbReference>
<dbReference type="Pfam" id="PF13507">
    <property type="entry name" value="GATase_5"/>
    <property type="match status" value="1"/>
</dbReference>
<keyword evidence="3 8" id="KW-0547">Nucleotide-binding</keyword>
<comment type="catalytic activity">
    <reaction evidence="8">
        <text>N(2)-formyl-N(1)-(5-phospho-beta-D-ribosyl)glycinamide + L-glutamine + ATP + H2O = 2-formamido-N(1)-(5-O-phospho-beta-D-ribosyl)acetamidine + L-glutamate + ADP + phosphate + H(+)</text>
        <dbReference type="Rhea" id="RHEA:17129"/>
        <dbReference type="ChEBI" id="CHEBI:15377"/>
        <dbReference type="ChEBI" id="CHEBI:15378"/>
        <dbReference type="ChEBI" id="CHEBI:29985"/>
        <dbReference type="ChEBI" id="CHEBI:30616"/>
        <dbReference type="ChEBI" id="CHEBI:43474"/>
        <dbReference type="ChEBI" id="CHEBI:58359"/>
        <dbReference type="ChEBI" id="CHEBI:147286"/>
        <dbReference type="ChEBI" id="CHEBI:147287"/>
        <dbReference type="ChEBI" id="CHEBI:456216"/>
        <dbReference type="EC" id="6.3.5.3"/>
    </reaction>
</comment>
<feature type="active site" evidence="8">
    <location>
        <position position="194"/>
    </location>
</feature>
<keyword evidence="5 8" id="KW-0378">Hydrolase</keyword>
<dbReference type="AlphaFoldDB" id="A0A0R2BFL1"/>
<dbReference type="GO" id="GO:0004642">
    <property type="term" value="F:phosphoribosylformylglycinamidine synthase activity"/>
    <property type="evidence" value="ECO:0007669"/>
    <property type="project" value="UniProtKB-UniRule"/>
</dbReference>
<dbReference type="SMART" id="SM01211">
    <property type="entry name" value="GATase_5"/>
    <property type="match status" value="1"/>
</dbReference>
<proteinExistence type="inferred from homology"/>
<name>A0A0R2BFL1_9LACO</name>
<keyword evidence="7 8" id="KW-0315">Glutamine amidotransferase</keyword>
<comment type="subunit">
    <text evidence="8">Part of the FGAM synthase complex composed of 1 PurL, 1 PurQ and 2 PurS subunits.</text>
</comment>
<comment type="catalytic activity">
    <reaction evidence="8">
        <text>L-glutamine + H2O = L-glutamate + NH4(+)</text>
        <dbReference type="Rhea" id="RHEA:15889"/>
        <dbReference type="ChEBI" id="CHEBI:15377"/>
        <dbReference type="ChEBI" id="CHEBI:28938"/>
        <dbReference type="ChEBI" id="CHEBI:29985"/>
        <dbReference type="ChEBI" id="CHEBI:58359"/>
        <dbReference type="EC" id="3.5.1.2"/>
    </reaction>
</comment>
<dbReference type="GO" id="GO:0004359">
    <property type="term" value="F:glutaminase activity"/>
    <property type="evidence" value="ECO:0007669"/>
    <property type="project" value="UniProtKB-EC"/>
</dbReference>
<keyword evidence="1 8" id="KW-0963">Cytoplasm</keyword>
<dbReference type="PANTHER" id="PTHR47552:SF1">
    <property type="entry name" value="PHOSPHORIBOSYLFORMYLGLYCINAMIDINE SYNTHASE SUBUNIT PURQ"/>
    <property type="match status" value="1"/>
</dbReference>
<evidence type="ECO:0000256" key="1">
    <source>
        <dbReference type="ARBA" id="ARBA00022490"/>
    </source>
</evidence>
<evidence type="ECO:0000256" key="8">
    <source>
        <dbReference type="HAMAP-Rule" id="MF_00421"/>
    </source>
</evidence>
<keyword evidence="10" id="KW-1185">Reference proteome</keyword>
<dbReference type="RefSeq" id="WP_057757345.1">
    <property type="nucleotide sequence ID" value="NZ_AYYK01000017.1"/>
</dbReference>
<dbReference type="EC" id="6.3.5.3" evidence="8"/>
<dbReference type="Gene3D" id="3.40.50.880">
    <property type="match status" value="1"/>
</dbReference>
<comment type="caution">
    <text evidence="9">The sequence shown here is derived from an EMBL/GenBank/DDBJ whole genome shotgun (WGS) entry which is preliminary data.</text>
</comment>
<keyword evidence="6 8" id="KW-0067">ATP-binding</keyword>
<organism evidence="9 10">
    <name type="scientific">Lapidilactobacillus dextrinicus DSM 20335</name>
    <dbReference type="NCBI Taxonomy" id="1423738"/>
    <lineage>
        <taxon>Bacteria</taxon>
        <taxon>Bacillati</taxon>
        <taxon>Bacillota</taxon>
        <taxon>Bacilli</taxon>
        <taxon>Lactobacillales</taxon>
        <taxon>Lactobacillaceae</taxon>
        <taxon>Lapidilactobacillus</taxon>
    </lineage>
</organism>
<sequence>MKAAVIQFPGSNCDLDMLNALQLFGVEAQIVSHKATSLAGYDAIFLPGGFSFGDYLRCGAIARFSPIMTAVTTAAAAGKLIVGVCNGFQILTEAGLLPGQLMMNETPGFICAEVPITVINQQSQFTNQYQQATITLPVAHGEGRYYADEATIAQLEANHQVIFRYQTNVNGSAEQIAGIVNEKGNVLGMMPHPERAVEAIIGNIDGQDFFRSILN</sequence>
<keyword evidence="2 8" id="KW-0436">Ligase</keyword>
<dbReference type="CDD" id="cd01740">
    <property type="entry name" value="GATase1_FGAR_AT"/>
    <property type="match status" value="1"/>
</dbReference>
<protein>
    <recommendedName>
        <fullName evidence="8">Phosphoribosylformylglycinamidine synthase subunit PurQ</fullName>
        <shortName evidence="8">FGAM synthase</shortName>
        <ecNumber evidence="8">6.3.5.3</ecNumber>
    </recommendedName>
    <alternativeName>
        <fullName evidence="8">Formylglycinamide ribonucleotide amidotransferase subunit I</fullName>
        <shortName evidence="8">FGAR amidotransferase I</shortName>
        <shortName evidence="8">FGAR-AT I</shortName>
    </alternativeName>
    <alternativeName>
        <fullName evidence="8">Glutaminase PurQ</fullName>
        <ecNumber evidence="8">3.5.1.2</ecNumber>
    </alternativeName>
    <alternativeName>
        <fullName evidence="8">Phosphoribosylformylglycinamidine synthase subunit I</fullName>
    </alternativeName>
</protein>
<dbReference type="GO" id="GO:0005524">
    <property type="term" value="F:ATP binding"/>
    <property type="evidence" value="ECO:0007669"/>
    <property type="project" value="UniProtKB-KW"/>
</dbReference>
<accession>A0A0R2BFL1</accession>
<dbReference type="STRING" id="1423738.FC84_GL000872"/>
<dbReference type="PATRIC" id="fig|1423738.3.peg.882"/>
<dbReference type="NCBIfam" id="TIGR01737">
    <property type="entry name" value="FGAM_synth_I"/>
    <property type="match status" value="1"/>
</dbReference>
<evidence type="ECO:0000256" key="6">
    <source>
        <dbReference type="ARBA" id="ARBA00022840"/>
    </source>
</evidence>
<gene>
    <name evidence="8" type="primary">purQ</name>
    <name evidence="9" type="ORF">FC84_GL000872</name>
</gene>
<dbReference type="PROSITE" id="PS51273">
    <property type="entry name" value="GATASE_TYPE_1"/>
    <property type="match status" value="1"/>
</dbReference>
<comment type="function">
    <text evidence="8">Part of the phosphoribosylformylglycinamidine synthase complex involved in the purines biosynthetic pathway. Catalyzes the ATP-dependent conversion of formylglycinamide ribonucleotide (FGAR) and glutamine to yield formylglycinamidine ribonucleotide (FGAM) and glutamate. The FGAM synthase complex is composed of three subunits. PurQ produces an ammonia molecule by converting glutamine to glutamate. PurL transfers the ammonia molecule to FGAR to form FGAM in an ATP-dependent manner. PurS interacts with PurQ and PurL and is thought to assist in the transfer of the ammonia molecule from PurQ to PurL.</text>
</comment>
<dbReference type="Proteomes" id="UP000051813">
    <property type="component" value="Unassembled WGS sequence"/>
</dbReference>
<dbReference type="GO" id="GO:0005737">
    <property type="term" value="C:cytoplasm"/>
    <property type="evidence" value="ECO:0007669"/>
    <property type="project" value="UniProtKB-SubCell"/>
</dbReference>
<evidence type="ECO:0000256" key="5">
    <source>
        <dbReference type="ARBA" id="ARBA00022801"/>
    </source>
</evidence>
<dbReference type="NCBIfam" id="NF002957">
    <property type="entry name" value="PRK03619.1"/>
    <property type="match status" value="1"/>
</dbReference>
<dbReference type="PIRSF" id="PIRSF001586">
    <property type="entry name" value="FGAM_synth_I"/>
    <property type="match status" value="1"/>
</dbReference>
<comment type="subcellular location">
    <subcellularLocation>
        <location evidence="8">Cytoplasm</location>
    </subcellularLocation>
</comment>
<dbReference type="EC" id="3.5.1.2" evidence="8"/>
<comment type="pathway">
    <text evidence="8">Purine metabolism; IMP biosynthesis via de novo pathway; 5-amino-1-(5-phospho-D-ribosyl)imidazole from N(2)-formyl-N(1)-(5-phospho-D-ribosyl)glycinamide: step 1/2.</text>
</comment>
<evidence type="ECO:0000313" key="10">
    <source>
        <dbReference type="Proteomes" id="UP000051813"/>
    </source>
</evidence>
<evidence type="ECO:0000313" key="9">
    <source>
        <dbReference type="EMBL" id="KRM78431.1"/>
    </source>
</evidence>
<reference evidence="9 10" key="1">
    <citation type="journal article" date="2015" name="Genome Announc.">
        <title>Expanding the biotechnology potential of lactobacilli through comparative genomics of 213 strains and associated genera.</title>
        <authorList>
            <person name="Sun Z."/>
            <person name="Harris H.M."/>
            <person name="McCann A."/>
            <person name="Guo C."/>
            <person name="Argimon S."/>
            <person name="Zhang W."/>
            <person name="Yang X."/>
            <person name="Jeffery I.B."/>
            <person name="Cooney J.C."/>
            <person name="Kagawa T.F."/>
            <person name="Liu W."/>
            <person name="Song Y."/>
            <person name="Salvetti E."/>
            <person name="Wrobel A."/>
            <person name="Rasinkangas P."/>
            <person name="Parkhill J."/>
            <person name="Rea M.C."/>
            <person name="O'Sullivan O."/>
            <person name="Ritari J."/>
            <person name="Douillard F.P."/>
            <person name="Paul Ross R."/>
            <person name="Yang R."/>
            <person name="Briner A.E."/>
            <person name="Felis G.E."/>
            <person name="de Vos W.M."/>
            <person name="Barrangou R."/>
            <person name="Klaenhammer T.R."/>
            <person name="Caufield P.W."/>
            <person name="Cui Y."/>
            <person name="Zhang H."/>
            <person name="O'Toole P.W."/>
        </authorList>
    </citation>
    <scope>NUCLEOTIDE SEQUENCE [LARGE SCALE GENOMIC DNA]</scope>
    <source>
        <strain evidence="9 10">DSM 20335</strain>
    </source>
</reference>
<keyword evidence="4 8" id="KW-0658">Purine biosynthesis</keyword>
<feature type="active site" description="Nucleophile" evidence="8">
    <location>
        <position position="85"/>
    </location>
</feature>
<dbReference type="OrthoDB" id="9804441at2"/>
<evidence type="ECO:0000256" key="3">
    <source>
        <dbReference type="ARBA" id="ARBA00022741"/>
    </source>
</evidence>
<dbReference type="PANTHER" id="PTHR47552">
    <property type="entry name" value="PHOSPHORIBOSYLFORMYLGLYCINAMIDINE SYNTHASE SUBUNIT PURQ"/>
    <property type="match status" value="1"/>
</dbReference>
<evidence type="ECO:0000256" key="2">
    <source>
        <dbReference type="ARBA" id="ARBA00022598"/>
    </source>
</evidence>
<evidence type="ECO:0000256" key="7">
    <source>
        <dbReference type="ARBA" id="ARBA00022962"/>
    </source>
</evidence>
<evidence type="ECO:0000256" key="4">
    <source>
        <dbReference type="ARBA" id="ARBA00022755"/>
    </source>
</evidence>
<dbReference type="GO" id="GO:0006189">
    <property type="term" value="P:'de novo' IMP biosynthetic process"/>
    <property type="evidence" value="ECO:0007669"/>
    <property type="project" value="UniProtKB-UniRule"/>
</dbReference>
<dbReference type="SUPFAM" id="SSF52317">
    <property type="entry name" value="Class I glutamine amidotransferase-like"/>
    <property type="match status" value="1"/>
</dbReference>
<dbReference type="InterPro" id="IPR029062">
    <property type="entry name" value="Class_I_gatase-like"/>
</dbReference>
<dbReference type="InterPro" id="IPR010075">
    <property type="entry name" value="PRibForGlyAmidine_synth_PurQ"/>
</dbReference>
<feature type="active site" evidence="8">
    <location>
        <position position="192"/>
    </location>
</feature>
<dbReference type="HAMAP" id="MF_00421">
    <property type="entry name" value="PurQ"/>
    <property type="match status" value="1"/>
</dbReference>